<keyword evidence="2" id="KW-1133">Transmembrane helix</keyword>
<dbReference type="InterPro" id="IPR003477">
    <property type="entry name" value="PemK-like"/>
</dbReference>
<evidence type="ECO:0000256" key="1">
    <source>
        <dbReference type="SAM" id="MobiDB-lite"/>
    </source>
</evidence>
<feature type="region of interest" description="Disordered" evidence="1">
    <location>
        <begin position="92"/>
        <end position="116"/>
    </location>
</feature>
<evidence type="ECO:0000313" key="4">
    <source>
        <dbReference type="Proteomes" id="UP001183607"/>
    </source>
</evidence>
<dbReference type="AlphaFoldDB" id="A0ABD5ED93"/>
<accession>A0ABD5ED93</accession>
<reference evidence="4" key="1">
    <citation type="submission" date="2023-07" db="EMBL/GenBank/DDBJ databases">
        <title>30 novel species of actinomycetes from the DSMZ collection.</title>
        <authorList>
            <person name="Nouioui I."/>
        </authorList>
    </citation>
    <scope>NUCLEOTIDE SEQUENCE [LARGE SCALE GENOMIC DNA]</scope>
    <source>
        <strain evidence="4">DSM 41982</strain>
    </source>
</reference>
<dbReference type="Pfam" id="PF02452">
    <property type="entry name" value="PemK_toxin"/>
    <property type="match status" value="1"/>
</dbReference>
<feature type="compositionally biased region" description="Basic and acidic residues" evidence="1">
    <location>
        <begin position="107"/>
        <end position="116"/>
    </location>
</feature>
<comment type="caution">
    <text evidence="3">The sequence shown here is derived from an EMBL/GenBank/DDBJ whole genome shotgun (WGS) entry which is preliminary data.</text>
</comment>
<name>A0ABD5ED93_9ACTN</name>
<protein>
    <submittedName>
        <fullName evidence="3">Type II toxin-antitoxin system PemK/MazF family toxin</fullName>
    </submittedName>
</protein>
<dbReference type="EMBL" id="JAVRER010000073">
    <property type="protein sequence ID" value="MDT0419354.1"/>
    <property type="molecule type" value="Genomic_DNA"/>
</dbReference>
<dbReference type="RefSeq" id="WP_007822760.1">
    <property type="nucleotide sequence ID" value="NZ_JAVRER010000073.1"/>
</dbReference>
<proteinExistence type="predicted"/>
<dbReference type="Proteomes" id="UP001183607">
    <property type="component" value="Unassembled WGS sequence"/>
</dbReference>
<evidence type="ECO:0000256" key="2">
    <source>
        <dbReference type="SAM" id="Phobius"/>
    </source>
</evidence>
<gene>
    <name evidence="3" type="ORF">RM574_28135</name>
</gene>
<feature type="region of interest" description="Disordered" evidence="1">
    <location>
        <begin position="28"/>
        <end position="49"/>
    </location>
</feature>
<feature type="transmembrane region" description="Helical" evidence="2">
    <location>
        <begin position="6"/>
        <end position="26"/>
    </location>
</feature>
<evidence type="ECO:0000313" key="3">
    <source>
        <dbReference type="EMBL" id="MDT0419354.1"/>
    </source>
</evidence>
<sequence>MGVSWWWLLAGVVVLGLLVSCVDAWGRSDRGPRGRRRPPRGPGGARAREPRPGEIWWALVPFEDGPGAKDRPCLVLSVGPRAARVMKITSRQHPERDGVVALPPGAVDDREGRRSYLETRERRKVPLRDFRRRAGAVDAGVWERVRKG</sequence>
<keyword evidence="2" id="KW-0472">Membrane</keyword>
<keyword evidence="2" id="KW-0812">Transmembrane</keyword>
<organism evidence="3 4">
    <name type="scientific">Streptomyces evansiae</name>
    <dbReference type="NCBI Taxonomy" id="3075535"/>
    <lineage>
        <taxon>Bacteria</taxon>
        <taxon>Bacillati</taxon>
        <taxon>Actinomycetota</taxon>
        <taxon>Actinomycetes</taxon>
        <taxon>Kitasatosporales</taxon>
        <taxon>Streptomycetaceae</taxon>
        <taxon>Streptomyces</taxon>
    </lineage>
</organism>
<dbReference type="SUPFAM" id="SSF50118">
    <property type="entry name" value="Cell growth inhibitor/plasmid maintenance toxic component"/>
    <property type="match status" value="1"/>
</dbReference>